<dbReference type="Proteomes" id="UP000006160">
    <property type="component" value="Unassembled WGS sequence"/>
</dbReference>
<dbReference type="AlphaFoldDB" id="A0A9P2G5K0"/>
<evidence type="ECO:0000313" key="1">
    <source>
        <dbReference type="EMBL" id="EES90333.1"/>
    </source>
</evidence>
<organism evidence="1 2">
    <name type="scientific">Clostridium botulinum D str. 1873</name>
    <dbReference type="NCBI Taxonomy" id="592027"/>
    <lineage>
        <taxon>Bacteria</taxon>
        <taxon>Bacillati</taxon>
        <taxon>Bacillota</taxon>
        <taxon>Clostridia</taxon>
        <taxon>Eubacteriales</taxon>
        <taxon>Clostridiaceae</taxon>
        <taxon>Clostridium</taxon>
    </lineage>
</organism>
<evidence type="ECO:0000313" key="2">
    <source>
        <dbReference type="Proteomes" id="UP000006160"/>
    </source>
</evidence>
<name>A0A9P2G5K0_CLOBO</name>
<protein>
    <submittedName>
        <fullName evidence="1">Uncharacterized protein</fullName>
    </submittedName>
</protein>
<proteinExistence type="predicted"/>
<comment type="caution">
    <text evidence="1">The sequence shown here is derived from an EMBL/GenBank/DDBJ whole genome shotgun (WGS) entry which is preliminary data.</text>
</comment>
<sequence length="266" mass="31183">MKKINKSINKNEVILTESKTMREEFIENVDILDKIKVIPYLTNDMVVSIEQVANYYEITKKAIETIVKRHRDELEDDGIMVLKGQQLKDFNNKVCNLHGEGYKINNKTRAFTIMTKRAMLRIGMLLTTSSIAKEVRSYLLNLEEIATQEQKEWAIKREAGKIERKRMTTAIKDYIPDTPHKKFAYPNYTNMIYKILFNKKASELRKAKNVENNDLLRDSFKKEELKLVSEAETIVTGLIALGFEYNYIQEQLKNKYKDYPLLLKLN</sequence>
<gene>
    <name evidence="1" type="ORF">CLG_B2277</name>
</gene>
<reference evidence="1 2" key="1">
    <citation type="submission" date="2009-10" db="EMBL/GenBank/DDBJ databases">
        <authorList>
            <person name="Shrivastava S."/>
            <person name="Brinkac L.B."/>
            <person name="Brown J.L."/>
            <person name="Bruce D.B."/>
            <person name="Detter C."/>
            <person name="Green L.D."/>
            <person name="Munk C.A."/>
            <person name="Rogers Y.C."/>
            <person name="Tapia R."/>
            <person name="Saunders E.S."/>
            <person name="Sims D.R."/>
            <person name="Smith L.A."/>
            <person name="Smith T.J."/>
            <person name="Sutton G."/>
            <person name="Brettin T."/>
        </authorList>
    </citation>
    <scope>NUCLEOTIDE SEQUENCE [LARGE SCALE GENOMIC DNA]</scope>
    <source>
        <strain evidence="2">D str. 1873</strain>
    </source>
</reference>
<dbReference type="EMBL" id="ACSJ01000017">
    <property type="protein sequence ID" value="EES90333.1"/>
    <property type="molecule type" value="Genomic_DNA"/>
</dbReference>
<accession>A0A9P2G5K0</accession>